<dbReference type="Gene3D" id="2.40.50.180">
    <property type="entry name" value="CheA-289, Domain 4"/>
    <property type="match status" value="1"/>
</dbReference>
<dbReference type="PANTHER" id="PTHR22617:SF43">
    <property type="entry name" value="PROTEIN PILI"/>
    <property type="match status" value="1"/>
</dbReference>
<dbReference type="InterPro" id="IPR039315">
    <property type="entry name" value="CheW"/>
</dbReference>
<dbReference type="PANTHER" id="PTHR22617">
    <property type="entry name" value="CHEMOTAXIS SENSOR HISTIDINE KINASE-RELATED"/>
    <property type="match status" value="1"/>
</dbReference>
<organism evidence="2 3">
    <name type="scientific">Herbaspirillum chlorophenolicum</name>
    <dbReference type="NCBI Taxonomy" id="211589"/>
    <lineage>
        <taxon>Bacteria</taxon>
        <taxon>Pseudomonadati</taxon>
        <taxon>Pseudomonadota</taxon>
        <taxon>Betaproteobacteria</taxon>
        <taxon>Burkholderiales</taxon>
        <taxon>Oxalobacteraceae</taxon>
        <taxon>Herbaspirillum</taxon>
    </lineage>
</organism>
<comment type="caution">
    <text evidence="2">The sequence shown here is derived from an EMBL/GenBank/DDBJ whole genome shotgun (WGS) entry which is preliminary data.</text>
</comment>
<feature type="domain" description="CheW-like" evidence="1">
    <location>
        <begin position="3"/>
        <end position="146"/>
    </location>
</feature>
<gene>
    <name evidence="2" type="ORF">ACIPEN_10925</name>
</gene>
<dbReference type="Gene3D" id="2.30.30.40">
    <property type="entry name" value="SH3 Domains"/>
    <property type="match status" value="1"/>
</dbReference>
<dbReference type="Pfam" id="PF01584">
    <property type="entry name" value="CheW"/>
    <property type="match status" value="1"/>
</dbReference>
<dbReference type="PROSITE" id="PS50851">
    <property type="entry name" value="CHEW"/>
    <property type="match status" value="1"/>
</dbReference>
<protein>
    <submittedName>
        <fullName evidence="2">Chemotaxis protein CheW</fullName>
    </submittedName>
</protein>
<dbReference type="SUPFAM" id="SSF50341">
    <property type="entry name" value="CheW-like"/>
    <property type="match status" value="1"/>
</dbReference>
<dbReference type="Proteomes" id="UP001617427">
    <property type="component" value="Unassembled WGS sequence"/>
</dbReference>
<accession>A0ABW8EZ75</accession>
<keyword evidence="3" id="KW-1185">Reference proteome</keyword>
<dbReference type="EMBL" id="JBIUZV010000005">
    <property type="protein sequence ID" value="MFJ3046337.1"/>
    <property type="molecule type" value="Genomic_DNA"/>
</dbReference>
<evidence type="ECO:0000259" key="1">
    <source>
        <dbReference type="PROSITE" id="PS50851"/>
    </source>
</evidence>
<reference evidence="2 3" key="1">
    <citation type="submission" date="2024-10" db="EMBL/GenBank/DDBJ databases">
        <title>The Natural Products Discovery Center: Release of the First 8490 Sequenced Strains for Exploring Actinobacteria Biosynthetic Diversity.</title>
        <authorList>
            <person name="Kalkreuter E."/>
            <person name="Kautsar S.A."/>
            <person name="Yang D."/>
            <person name="Bader C.D."/>
            <person name="Teijaro C.N."/>
            <person name="Fluegel L."/>
            <person name="Davis C.M."/>
            <person name="Simpson J.R."/>
            <person name="Lauterbach L."/>
            <person name="Steele A.D."/>
            <person name="Gui C."/>
            <person name="Meng S."/>
            <person name="Li G."/>
            <person name="Viehrig K."/>
            <person name="Ye F."/>
            <person name="Su P."/>
            <person name="Kiefer A.F."/>
            <person name="Nichols A."/>
            <person name="Cepeda A.J."/>
            <person name="Yan W."/>
            <person name="Fan B."/>
            <person name="Jiang Y."/>
            <person name="Adhikari A."/>
            <person name="Zheng C.-J."/>
            <person name="Schuster L."/>
            <person name="Cowan T.M."/>
            <person name="Smanski M.J."/>
            <person name="Chevrette M.G."/>
            <person name="De Carvalho L.P.S."/>
            <person name="Shen B."/>
        </authorList>
    </citation>
    <scope>NUCLEOTIDE SEQUENCE [LARGE SCALE GENOMIC DNA]</scope>
    <source>
        <strain evidence="2 3">NPDC087045</strain>
    </source>
</reference>
<name>A0ABW8EZ75_9BURK</name>
<proteinExistence type="predicted"/>
<dbReference type="SMART" id="SM00260">
    <property type="entry name" value="CheW"/>
    <property type="match status" value="1"/>
</dbReference>
<dbReference type="RefSeq" id="WP_402700387.1">
    <property type="nucleotide sequence ID" value="NZ_JBIUZV010000005.1"/>
</dbReference>
<dbReference type="InterPro" id="IPR002545">
    <property type="entry name" value="CheW-lke_dom"/>
</dbReference>
<evidence type="ECO:0000313" key="3">
    <source>
        <dbReference type="Proteomes" id="UP001617427"/>
    </source>
</evidence>
<sequence>MTQKLFLLFHIGRDRYALPASDVEVVLPLAQFKQVPGTPPWVAGLFSYGGRHVPVIDISRLSLDMPADVRLSTRLVLVRYAPAGAEPRLLGLVLEKATDTLYCDPQDFLASGLHNEQARYLGPVMRHRDGLLQWITVDALLDADTRALLFPPGHALAGAGEAR</sequence>
<dbReference type="InterPro" id="IPR036061">
    <property type="entry name" value="CheW-like_dom_sf"/>
</dbReference>
<evidence type="ECO:0000313" key="2">
    <source>
        <dbReference type="EMBL" id="MFJ3046337.1"/>
    </source>
</evidence>